<dbReference type="RefSeq" id="XP_046600818.1">
    <property type="nucleotide sequence ID" value="XM_046744862.1"/>
</dbReference>
<dbReference type="RefSeq" id="XP_046600820.1">
    <property type="nucleotide sequence ID" value="XM_046744864.1"/>
</dbReference>
<dbReference type="KEGG" id="nlo:107220174"/>
<dbReference type="Proteomes" id="UP000829291">
    <property type="component" value="Chromosome 7"/>
</dbReference>
<dbReference type="GeneID" id="107220174"/>
<evidence type="ECO:0000313" key="4">
    <source>
        <dbReference type="RefSeq" id="XP_046600819.1"/>
    </source>
</evidence>
<evidence type="ECO:0000313" key="1">
    <source>
        <dbReference type="Proteomes" id="UP000829291"/>
    </source>
</evidence>
<dbReference type="InParanoid" id="A0A6J0BI24"/>
<sequence>MISASSASFAGPTLPNVCNVTTLATFLSMLNVSTRNSDVISSPSDQIRLADSTDHNCDVIVIGDVDGGPSASIGPARIEKKSEPTHPDSRGKISLALSYLKEWYSILSGNKLSTPRDVVSLNDDFKIVMGSAIVLKIITI</sequence>
<gene>
    <name evidence="2 3 4 5 6" type="primary">LOC107220174</name>
</gene>
<protein>
    <submittedName>
        <fullName evidence="2 3">Uncharacterized protein LOC107220174</fullName>
    </submittedName>
</protein>
<proteinExistence type="predicted"/>
<dbReference type="RefSeq" id="XP_015514131.1">
    <property type="nucleotide sequence ID" value="XM_015658645.1"/>
</dbReference>
<organism evidence="1 2">
    <name type="scientific">Neodiprion lecontei</name>
    <name type="common">Redheaded pine sawfly</name>
    <dbReference type="NCBI Taxonomy" id="441921"/>
    <lineage>
        <taxon>Eukaryota</taxon>
        <taxon>Metazoa</taxon>
        <taxon>Ecdysozoa</taxon>
        <taxon>Arthropoda</taxon>
        <taxon>Hexapoda</taxon>
        <taxon>Insecta</taxon>
        <taxon>Pterygota</taxon>
        <taxon>Neoptera</taxon>
        <taxon>Endopterygota</taxon>
        <taxon>Hymenoptera</taxon>
        <taxon>Tenthredinoidea</taxon>
        <taxon>Diprionidae</taxon>
        <taxon>Diprioninae</taxon>
        <taxon>Neodiprion</taxon>
    </lineage>
</organism>
<evidence type="ECO:0000313" key="5">
    <source>
        <dbReference type="RefSeq" id="XP_046600820.1"/>
    </source>
</evidence>
<evidence type="ECO:0000313" key="3">
    <source>
        <dbReference type="RefSeq" id="XP_046600818.1"/>
    </source>
</evidence>
<reference evidence="2" key="1">
    <citation type="submission" date="2025-04" db="UniProtKB">
        <authorList>
            <consortium name="RefSeq"/>
        </authorList>
    </citation>
    <scope>IDENTIFICATION</scope>
    <source>
        <tissue evidence="3 4">Thorax and Abdomen</tissue>
        <tissue evidence="2">Whole body</tissue>
    </source>
</reference>
<accession>A0A6J0BI24</accession>
<keyword evidence="1" id="KW-1185">Reference proteome</keyword>
<evidence type="ECO:0000313" key="6">
    <source>
        <dbReference type="RefSeq" id="XP_046600821.1"/>
    </source>
</evidence>
<evidence type="ECO:0000313" key="2">
    <source>
        <dbReference type="RefSeq" id="XP_015514131.1"/>
    </source>
</evidence>
<dbReference type="AlphaFoldDB" id="A0A6J0BI24"/>
<dbReference type="RefSeq" id="XP_046600819.1">
    <property type="nucleotide sequence ID" value="XM_046744863.1"/>
</dbReference>
<dbReference type="RefSeq" id="XP_046600821.1">
    <property type="nucleotide sequence ID" value="XM_046744865.1"/>
</dbReference>
<name>A0A6J0BI24_NEOLC</name>